<keyword evidence="4" id="KW-1185">Reference proteome</keyword>
<evidence type="ECO:0000259" key="2">
    <source>
        <dbReference type="Pfam" id="PF04892"/>
    </source>
</evidence>
<feature type="transmembrane region" description="Helical" evidence="1">
    <location>
        <begin position="113"/>
        <end position="134"/>
    </location>
</feature>
<keyword evidence="1" id="KW-0812">Transmembrane</keyword>
<evidence type="ECO:0000313" key="3">
    <source>
        <dbReference type="EMBL" id="MEQ2471946.1"/>
    </source>
</evidence>
<sequence>MTFSRVTIFLQELLHQIHYSTSLNLSGKEIIFLVLLGVVAWLAGRKRSHILPGYCIFLILYITILRRAPGYDESIRWNLRFWPGAGIWAGNLLNILLYVPLGWTAARTQRQRNWFQLLMLGVALSVFCECVQYLTGRGCADVNDVIWNVVGMSVGCLGTRQITLKH</sequence>
<feature type="transmembrane region" description="Helical" evidence="1">
    <location>
        <begin position="81"/>
        <end position="101"/>
    </location>
</feature>
<dbReference type="EMBL" id="JBBMFE010000003">
    <property type="protein sequence ID" value="MEQ2471946.1"/>
    <property type="molecule type" value="Genomic_DNA"/>
</dbReference>
<name>A0ABV1FEX9_9FIRM</name>
<feature type="transmembrane region" description="Helical" evidence="1">
    <location>
        <begin position="51"/>
        <end position="69"/>
    </location>
</feature>
<dbReference type="Pfam" id="PF04892">
    <property type="entry name" value="VanZ"/>
    <property type="match status" value="1"/>
</dbReference>
<keyword evidence="1" id="KW-0472">Membrane</keyword>
<feature type="domain" description="VanZ-like" evidence="2">
    <location>
        <begin position="59"/>
        <end position="157"/>
    </location>
</feature>
<proteinExistence type="predicted"/>
<gene>
    <name evidence="3" type="ORF">WMO29_05500</name>
</gene>
<dbReference type="InterPro" id="IPR006976">
    <property type="entry name" value="VanZ-like"/>
</dbReference>
<feature type="transmembrane region" description="Helical" evidence="1">
    <location>
        <begin position="25"/>
        <end position="44"/>
    </location>
</feature>
<reference evidence="3 4" key="1">
    <citation type="submission" date="2024-03" db="EMBL/GenBank/DDBJ databases">
        <title>Human intestinal bacterial collection.</title>
        <authorList>
            <person name="Pauvert C."/>
            <person name="Hitch T.C.A."/>
            <person name="Clavel T."/>
        </authorList>
    </citation>
    <scope>NUCLEOTIDE SEQUENCE [LARGE SCALE GENOMIC DNA]</scope>
    <source>
        <strain evidence="3 4">CLA-AA-H132</strain>
    </source>
</reference>
<dbReference type="RefSeq" id="WP_349164103.1">
    <property type="nucleotide sequence ID" value="NZ_JBBMFE010000003.1"/>
</dbReference>
<accession>A0ABV1FEX9</accession>
<evidence type="ECO:0000313" key="4">
    <source>
        <dbReference type="Proteomes" id="UP001438008"/>
    </source>
</evidence>
<dbReference type="Proteomes" id="UP001438008">
    <property type="component" value="Unassembled WGS sequence"/>
</dbReference>
<comment type="caution">
    <text evidence="3">The sequence shown here is derived from an EMBL/GenBank/DDBJ whole genome shotgun (WGS) entry which is preliminary data.</text>
</comment>
<protein>
    <submittedName>
        <fullName evidence="3">VanZ family protein</fullName>
    </submittedName>
</protein>
<keyword evidence="1" id="KW-1133">Transmembrane helix</keyword>
<evidence type="ECO:0000256" key="1">
    <source>
        <dbReference type="SAM" id="Phobius"/>
    </source>
</evidence>
<organism evidence="3 4">
    <name type="scientific">Laedolimicola intestinihominis</name>
    <dbReference type="NCBI Taxonomy" id="3133166"/>
    <lineage>
        <taxon>Bacteria</taxon>
        <taxon>Bacillati</taxon>
        <taxon>Bacillota</taxon>
        <taxon>Clostridia</taxon>
        <taxon>Lachnospirales</taxon>
        <taxon>Lachnospiraceae</taxon>
        <taxon>Laedolimicola</taxon>
    </lineage>
</organism>